<feature type="compositionally biased region" description="Low complexity" evidence="2">
    <location>
        <begin position="319"/>
        <end position="336"/>
    </location>
</feature>
<feature type="region of interest" description="Disordered" evidence="2">
    <location>
        <begin position="870"/>
        <end position="890"/>
    </location>
</feature>
<feature type="compositionally biased region" description="Low complexity" evidence="2">
    <location>
        <begin position="23"/>
        <end position="36"/>
    </location>
</feature>
<dbReference type="Proteomes" id="UP001054857">
    <property type="component" value="Unassembled WGS sequence"/>
</dbReference>
<keyword evidence="4" id="KW-1185">Reference proteome</keyword>
<dbReference type="PANTHER" id="PTHR23159:SF31">
    <property type="entry name" value="CENTROSOME-ASSOCIATED PROTEIN CEP250 ISOFORM X1"/>
    <property type="match status" value="1"/>
</dbReference>
<proteinExistence type="predicted"/>
<feature type="compositionally biased region" description="Pro residues" evidence="2">
    <location>
        <begin position="602"/>
        <end position="616"/>
    </location>
</feature>
<feature type="region of interest" description="Disordered" evidence="2">
    <location>
        <begin position="251"/>
        <end position="350"/>
    </location>
</feature>
<comment type="caution">
    <text evidence="3">The sequence shown here is derived from an EMBL/GenBank/DDBJ whole genome shotgun (WGS) entry which is preliminary data.</text>
</comment>
<name>A0AAD3HKP3_9CHLO</name>
<feature type="coiled-coil region" evidence="1">
    <location>
        <begin position="1101"/>
        <end position="1128"/>
    </location>
</feature>
<feature type="compositionally biased region" description="Low complexity" evidence="2">
    <location>
        <begin position="575"/>
        <end position="601"/>
    </location>
</feature>
<accession>A0AAD3HKP3</accession>
<feature type="compositionally biased region" description="Low complexity" evidence="2">
    <location>
        <begin position="1026"/>
        <end position="1039"/>
    </location>
</feature>
<feature type="compositionally biased region" description="Basic and acidic residues" evidence="2">
    <location>
        <begin position="8"/>
        <end position="22"/>
    </location>
</feature>
<evidence type="ECO:0000256" key="1">
    <source>
        <dbReference type="SAM" id="Coils"/>
    </source>
</evidence>
<protein>
    <submittedName>
        <fullName evidence="3">Uncharacterized protein</fullName>
    </submittedName>
</protein>
<gene>
    <name evidence="3" type="ORF">Agub_g5367</name>
</gene>
<dbReference type="EMBL" id="BMAR01000007">
    <property type="protein sequence ID" value="GFR44238.1"/>
    <property type="molecule type" value="Genomic_DNA"/>
</dbReference>
<sequence length="1506" mass="153419">MEYVEYDESVRRAYPEDPERAVRAPSQAAALAPGARDSAPASAVSNDSRNNEDDKDQGILGTLTSILVGGVTELLTDLSPHHHHTAAATPPTTAFSIQLRNSSARRSLSLIPHSPEVTAYLRGQRSHGNSVDAAAVAAASGGAAAAGRTVFATDTRHRGGAGGAAMSASWSYGAGGDVAPANSLVGSPTASSSGLLGAMFSGISTLGQRATDLLTQLDHDFETMFSGGLEEQGSAGGGPASAAAAAISTGDLLDGNTGGPRRSSAGEGRSVSARTHPLHHHHHQQQQQHHQQQSYAAHHVGHHHQQQQHHLPSGAGVRPHPQQAALGAAARPVAPQRGASASGIRSVPAGAPGGGTHAPCAKEIGAAAARRLSGSYALLHGHAAAPSSSSYVTPPSAALARAAARGTGSAAAAKGQTRWTGAKPRSSFTGSQGRGNGSEDDDDDWGWGACDEDHVGSAGGSGSHRSTGGRTNVSGSAAAGTSTTTGPPSQQRPAGFVSRLPHYSGAKQPPAAPVAAAAAIRGTAAGPNAASASSSIPLAAAAALSAGAGMKPRSSGGKLFIIKPVAGVRRASAAAGSGLPSAPSAAATPSGAAPSVAATPSGPIPPAAAAPAPPSAPTGANPATPLEQSAASVATARGAEEAAESPTLALPTLLFQTTPSRPEADGGISCRSIGGGCTDSASGTRPSSSYSQTGTSRTVATGCPTPAAPRQQQRWQQRQQPEPARVQRLELDVSSAESQPLQQQQQQQQQQQLREEQLKELLQKRDEQLQQWQQRREQQQRKREEKLQEQRQKREEQLLQQQREQEQQLLQLQEQQLQQRQQREEQLQQQLKVQQQKREQELQQLQQLQQPQWMRDLEHLRLQLEAARSGNAMPDGTTGAAQPSDASSSAQPASAFAEAAASVASAAAAAAAAQAAEVEALRAQLSEAQAGREELRRQLEATAGEAVRLGAVVEALEGELLAGRERCVELEQENARLRLLAGEAAAAAPAASPARSPLQPTPSAAATPVCRGRTPPRASPHPPTATTPATAAAFRSPSPSPALAFNSPLAAAAAAASGGRHSRRGSFGSGMGRLSRRASFSGGGGGVIADELVEAALVAQLTAALADKARLSRENDELQRQLEGLQELLAYTAQHSLVPGAVEGCEEGEGLEYVYEYGYGYDEMEDDEEYEACYWRTGTTPPRGAAAPAEELEQDQEEGAAEGAGMYDNFAVDVSLAGGIPTGRSFPGCLEELYGDPACDGTEGSSDSGAASSPEAIAGVGATGVSHVSLRGADDCASPVGTAAAAAAAVGSPVLELPTLACELTREFSLDFSIAAMTTEPPLSPAAGASSPAAPRLESAVRQLLLAGDEGIDPVAGTSTQQLQQEAGGAEELLRLPSLAPPLSLEGCQEEWEVLSDAGDLEQPCDSDITATIASPPSAALAEAWFGSTAGELTGGVECVHGGGPEASALASAVAGKAAVTPCAGAGLAAGSCGDKGGAGGPAARLSPRVMKERTNIPSSPAHGVL</sequence>
<keyword evidence="1" id="KW-0175">Coiled coil</keyword>
<dbReference type="PANTHER" id="PTHR23159">
    <property type="entry name" value="CENTROSOMAL PROTEIN 2"/>
    <property type="match status" value="1"/>
</dbReference>
<feature type="region of interest" description="Disordered" evidence="2">
    <location>
        <begin position="1475"/>
        <end position="1506"/>
    </location>
</feature>
<evidence type="ECO:0000313" key="4">
    <source>
        <dbReference type="Proteomes" id="UP001054857"/>
    </source>
</evidence>
<feature type="compositionally biased region" description="Low complexity" evidence="2">
    <location>
        <begin position="880"/>
        <end position="890"/>
    </location>
</feature>
<feature type="coiled-coil region" evidence="1">
    <location>
        <begin position="918"/>
        <end position="973"/>
    </location>
</feature>
<feature type="region of interest" description="Disordered" evidence="2">
    <location>
        <begin position="575"/>
        <end position="750"/>
    </location>
</feature>
<feature type="compositionally biased region" description="Low complexity" evidence="2">
    <location>
        <begin position="708"/>
        <end position="724"/>
    </location>
</feature>
<feature type="compositionally biased region" description="Low complexity" evidence="2">
    <location>
        <begin position="463"/>
        <end position="486"/>
    </location>
</feature>
<feature type="region of interest" description="Disordered" evidence="2">
    <location>
        <begin position="409"/>
        <end position="509"/>
    </location>
</feature>
<feature type="compositionally biased region" description="Polar residues" evidence="2">
    <location>
        <begin position="679"/>
        <end position="699"/>
    </location>
</feature>
<feature type="compositionally biased region" description="Low complexity" evidence="2">
    <location>
        <begin position="741"/>
        <end position="750"/>
    </location>
</feature>
<evidence type="ECO:0000313" key="3">
    <source>
        <dbReference type="EMBL" id="GFR44238.1"/>
    </source>
</evidence>
<evidence type="ECO:0000256" key="2">
    <source>
        <dbReference type="SAM" id="MobiDB-lite"/>
    </source>
</evidence>
<feature type="region of interest" description="Disordered" evidence="2">
    <location>
        <begin position="990"/>
        <end position="1039"/>
    </location>
</feature>
<feature type="region of interest" description="Disordered" evidence="2">
    <location>
        <begin position="1"/>
        <end position="57"/>
    </location>
</feature>
<organism evidence="3 4">
    <name type="scientific">Astrephomene gubernaculifera</name>
    <dbReference type="NCBI Taxonomy" id="47775"/>
    <lineage>
        <taxon>Eukaryota</taxon>
        <taxon>Viridiplantae</taxon>
        <taxon>Chlorophyta</taxon>
        <taxon>core chlorophytes</taxon>
        <taxon>Chlorophyceae</taxon>
        <taxon>CS clade</taxon>
        <taxon>Chlamydomonadales</taxon>
        <taxon>Astrephomenaceae</taxon>
        <taxon>Astrephomene</taxon>
    </lineage>
</organism>
<reference evidence="3 4" key="1">
    <citation type="journal article" date="2021" name="Sci. Rep.">
        <title>Genome sequencing of the multicellular alga Astrephomene provides insights into convergent evolution of germ-soma differentiation.</title>
        <authorList>
            <person name="Yamashita S."/>
            <person name="Yamamoto K."/>
            <person name="Matsuzaki R."/>
            <person name="Suzuki S."/>
            <person name="Yamaguchi H."/>
            <person name="Hirooka S."/>
            <person name="Minakuchi Y."/>
            <person name="Miyagishima S."/>
            <person name="Kawachi M."/>
            <person name="Toyoda A."/>
            <person name="Nozaki H."/>
        </authorList>
    </citation>
    <scope>NUCLEOTIDE SEQUENCE [LARGE SCALE GENOMIC DNA]</scope>
    <source>
        <strain evidence="3 4">NIES-4017</strain>
    </source>
</reference>